<accession>A0AAQ3L0X6</accession>
<feature type="domain" description="Homeobox" evidence="10">
    <location>
        <begin position="270"/>
        <end position="333"/>
    </location>
</feature>
<dbReference type="InterPro" id="IPR008422">
    <property type="entry name" value="KN_HD"/>
</dbReference>
<dbReference type="CDD" id="cd00086">
    <property type="entry name" value="homeodomain"/>
    <property type="match status" value="1"/>
</dbReference>
<keyword evidence="12" id="KW-1185">Reference proteome</keyword>
<evidence type="ECO:0000256" key="3">
    <source>
        <dbReference type="ARBA" id="ARBA00023015"/>
    </source>
</evidence>
<dbReference type="InterPro" id="IPR001356">
    <property type="entry name" value="HD"/>
</dbReference>
<reference evidence="11 12" key="1">
    <citation type="submission" date="2023-10" db="EMBL/GenBank/DDBJ databases">
        <title>Chromosome-scale genome assembly provides insights into flower coloration mechanisms of Canna indica.</title>
        <authorList>
            <person name="Li C."/>
        </authorList>
    </citation>
    <scope>NUCLEOTIDE SEQUENCE [LARGE SCALE GENOMIC DNA]</scope>
    <source>
        <tissue evidence="11">Flower</tissue>
    </source>
</reference>
<dbReference type="InterPro" id="IPR006563">
    <property type="entry name" value="POX_dom"/>
</dbReference>
<evidence type="ECO:0000313" key="12">
    <source>
        <dbReference type="Proteomes" id="UP001327560"/>
    </source>
</evidence>
<dbReference type="GO" id="GO:0003677">
    <property type="term" value="F:DNA binding"/>
    <property type="evidence" value="ECO:0007669"/>
    <property type="project" value="UniProtKB-UniRule"/>
</dbReference>
<evidence type="ECO:0000256" key="7">
    <source>
        <dbReference type="ARBA" id="ARBA00023242"/>
    </source>
</evidence>
<keyword evidence="4 8" id="KW-0238">DNA-binding</keyword>
<evidence type="ECO:0000256" key="9">
    <source>
        <dbReference type="SAM" id="MobiDB-lite"/>
    </source>
</evidence>
<dbReference type="EMBL" id="CP136897">
    <property type="protein sequence ID" value="WOL18260.1"/>
    <property type="molecule type" value="Genomic_DNA"/>
</dbReference>
<feature type="DNA-binding region" description="Homeobox" evidence="8">
    <location>
        <begin position="272"/>
        <end position="334"/>
    </location>
</feature>
<dbReference type="Proteomes" id="UP001327560">
    <property type="component" value="Chromosome 8"/>
</dbReference>
<evidence type="ECO:0000256" key="8">
    <source>
        <dbReference type="PROSITE-ProRule" id="PRU00108"/>
    </source>
</evidence>
<feature type="compositionally biased region" description="Low complexity" evidence="9">
    <location>
        <begin position="235"/>
        <end position="246"/>
    </location>
</feature>
<evidence type="ECO:0000259" key="10">
    <source>
        <dbReference type="PROSITE" id="PS50071"/>
    </source>
</evidence>
<dbReference type="SMART" id="SM00574">
    <property type="entry name" value="POX"/>
    <property type="match status" value="1"/>
</dbReference>
<dbReference type="InterPro" id="IPR009057">
    <property type="entry name" value="Homeodomain-like_sf"/>
</dbReference>
<dbReference type="PROSITE" id="PS50071">
    <property type="entry name" value="HOMEOBOX_2"/>
    <property type="match status" value="1"/>
</dbReference>
<comment type="similarity">
    <text evidence="2">Belongs to the TALE/BELL homeobox family.</text>
</comment>
<dbReference type="Pfam" id="PF05920">
    <property type="entry name" value="Homeobox_KN"/>
    <property type="match status" value="1"/>
</dbReference>
<proteinExistence type="inferred from homology"/>
<comment type="subcellular location">
    <subcellularLocation>
        <location evidence="1 8">Nucleus</location>
    </subcellularLocation>
</comment>
<organism evidence="11 12">
    <name type="scientific">Canna indica</name>
    <name type="common">Indian-shot</name>
    <dbReference type="NCBI Taxonomy" id="4628"/>
    <lineage>
        <taxon>Eukaryota</taxon>
        <taxon>Viridiplantae</taxon>
        <taxon>Streptophyta</taxon>
        <taxon>Embryophyta</taxon>
        <taxon>Tracheophyta</taxon>
        <taxon>Spermatophyta</taxon>
        <taxon>Magnoliopsida</taxon>
        <taxon>Liliopsida</taxon>
        <taxon>Zingiberales</taxon>
        <taxon>Cannaceae</taxon>
        <taxon>Canna</taxon>
    </lineage>
</organism>
<evidence type="ECO:0000256" key="1">
    <source>
        <dbReference type="ARBA" id="ARBA00004123"/>
    </source>
</evidence>
<name>A0AAQ3L0X6_9LILI</name>
<dbReference type="Pfam" id="PF07526">
    <property type="entry name" value="POX"/>
    <property type="match status" value="1"/>
</dbReference>
<dbReference type="SMART" id="SM00389">
    <property type="entry name" value="HOX"/>
    <property type="match status" value="1"/>
</dbReference>
<dbReference type="InterPro" id="IPR050224">
    <property type="entry name" value="TALE_homeobox"/>
</dbReference>
<keyword evidence="5 8" id="KW-0371">Homeobox</keyword>
<evidence type="ECO:0000313" key="11">
    <source>
        <dbReference type="EMBL" id="WOL18260.1"/>
    </source>
</evidence>
<feature type="region of interest" description="Disordered" evidence="9">
    <location>
        <begin position="355"/>
        <end position="376"/>
    </location>
</feature>
<evidence type="ECO:0000256" key="5">
    <source>
        <dbReference type="ARBA" id="ARBA00023155"/>
    </source>
</evidence>
<evidence type="ECO:0000256" key="4">
    <source>
        <dbReference type="ARBA" id="ARBA00023125"/>
    </source>
</evidence>
<dbReference type="AlphaFoldDB" id="A0AAQ3L0X6"/>
<keyword evidence="6" id="KW-0804">Transcription</keyword>
<evidence type="ECO:0000256" key="6">
    <source>
        <dbReference type="ARBA" id="ARBA00023163"/>
    </source>
</evidence>
<dbReference type="GO" id="GO:0005634">
    <property type="term" value="C:nucleus"/>
    <property type="evidence" value="ECO:0007669"/>
    <property type="project" value="UniProtKB-SubCell"/>
</dbReference>
<dbReference type="Gene3D" id="1.10.10.60">
    <property type="entry name" value="Homeodomain-like"/>
    <property type="match status" value="1"/>
</dbReference>
<keyword evidence="7 8" id="KW-0539">Nucleus</keyword>
<dbReference type="PANTHER" id="PTHR11850">
    <property type="entry name" value="HOMEOBOX PROTEIN TRANSCRIPTION FACTORS"/>
    <property type="match status" value="1"/>
</dbReference>
<evidence type="ECO:0000256" key="2">
    <source>
        <dbReference type="ARBA" id="ARBA00006454"/>
    </source>
</evidence>
<protein>
    <recommendedName>
        <fullName evidence="10">Homeobox domain-containing protein</fullName>
    </recommendedName>
</protein>
<dbReference type="SUPFAM" id="SSF46689">
    <property type="entry name" value="Homeodomain-like"/>
    <property type="match status" value="1"/>
</dbReference>
<dbReference type="GO" id="GO:0006355">
    <property type="term" value="P:regulation of DNA-templated transcription"/>
    <property type="evidence" value="ECO:0007669"/>
    <property type="project" value="InterPro"/>
</dbReference>
<feature type="region of interest" description="Disordered" evidence="9">
    <location>
        <begin position="227"/>
        <end position="246"/>
    </location>
</feature>
<sequence length="515" mass="57739">MAHHSSYNEFSSIQGFSNNHHEFFGAQASGIEILKQQISFFLDPSSKSFPAPLPEMTMSAGSHRWPEATAVAAAHLQQAPQLVMQDHGMGNFHGRLQQTLHLMNSKFLVPAQELLTELCSLGVDESSFKKRLNKTSLEAEGKDSSLFSNMELLELQKIKAKLLSMLEEVDRRYRNYCEQMRIVVASFEAVAGEEAARVYSALASKAMSRHFRCLRDGVAGQLRAARKAMGEKGDSAATTSTRSETTTPRLKLLEQRIRQHKAFQQGFMEQPPWRPQRGLPERSVSGLRDWLFEHFLHPYPSDVDKHILARQTGLSRSQVSNWFINARVRLWKPMVEEMYLQEMKELSNNEGNQTVAGADEEEDNDNPNCSNLSFDQKPPSMPAVQLLADSDSLSSIINISHDRIGTTTSIKSSHQHQSRNENFGVIDDLDHFSYGNNIDSRSGVSLTLGLQQHNGGGVGLSLLPDSSLFPREGAVHDHDEQQVLQFSILDGEGDQNLPSYRNMMGADELLHDFSR</sequence>
<gene>
    <name evidence="11" type="ORF">Cni_G27053</name>
</gene>
<keyword evidence="3" id="KW-0805">Transcription regulation</keyword>